<evidence type="ECO:0000259" key="7">
    <source>
        <dbReference type="Pfam" id="PF17390"/>
    </source>
</evidence>
<dbReference type="RefSeq" id="WP_126630461.1">
    <property type="nucleotide sequence ID" value="NZ_BIFT01000002.1"/>
</dbReference>
<dbReference type="Pfam" id="PF05592">
    <property type="entry name" value="Bac_rhamnosid"/>
    <property type="match status" value="1"/>
</dbReference>
<dbReference type="PANTHER" id="PTHR33307:SF6">
    <property type="entry name" value="ALPHA-RHAMNOSIDASE (EUROFUNG)-RELATED"/>
    <property type="match status" value="1"/>
</dbReference>
<evidence type="ECO:0000259" key="5">
    <source>
        <dbReference type="Pfam" id="PF08531"/>
    </source>
</evidence>
<dbReference type="EMBL" id="BIFT01000002">
    <property type="protein sequence ID" value="GCE30362.1"/>
    <property type="molecule type" value="Genomic_DNA"/>
</dbReference>
<dbReference type="Gene3D" id="2.60.120.260">
    <property type="entry name" value="Galactose-binding domain-like"/>
    <property type="match status" value="2"/>
</dbReference>
<organism evidence="8 9">
    <name type="scientific">Dictyobacter alpinus</name>
    <dbReference type="NCBI Taxonomy" id="2014873"/>
    <lineage>
        <taxon>Bacteria</taxon>
        <taxon>Bacillati</taxon>
        <taxon>Chloroflexota</taxon>
        <taxon>Ktedonobacteria</taxon>
        <taxon>Ktedonobacterales</taxon>
        <taxon>Dictyobacteraceae</taxon>
        <taxon>Dictyobacter</taxon>
    </lineage>
</organism>
<dbReference type="EC" id="3.2.1.40" evidence="2"/>
<dbReference type="PANTHER" id="PTHR33307">
    <property type="entry name" value="ALPHA-RHAMNOSIDASE (EUROFUNG)"/>
    <property type="match status" value="1"/>
</dbReference>
<dbReference type="Pfam" id="PF17389">
    <property type="entry name" value="Bac_rhamnosid6H"/>
    <property type="match status" value="1"/>
</dbReference>
<dbReference type="InterPro" id="IPR012341">
    <property type="entry name" value="6hp_glycosidase-like_sf"/>
</dbReference>
<evidence type="ECO:0000256" key="1">
    <source>
        <dbReference type="ARBA" id="ARBA00001445"/>
    </source>
</evidence>
<dbReference type="InterPro" id="IPR035396">
    <property type="entry name" value="Bac_rhamnosid6H"/>
</dbReference>
<keyword evidence="3" id="KW-0378">Hydrolase</keyword>
<feature type="domain" description="Alpha-L-rhamnosidase six-hairpin glycosidase" evidence="6">
    <location>
        <begin position="443"/>
        <end position="790"/>
    </location>
</feature>
<dbReference type="Pfam" id="PF17390">
    <property type="entry name" value="Bac_rhamnosid_C"/>
    <property type="match status" value="1"/>
</dbReference>
<keyword evidence="9" id="KW-1185">Reference proteome</keyword>
<dbReference type="Gene3D" id="1.50.10.10">
    <property type="match status" value="1"/>
</dbReference>
<evidence type="ECO:0000313" key="8">
    <source>
        <dbReference type="EMBL" id="GCE30362.1"/>
    </source>
</evidence>
<feature type="domain" description="Alpha-L-rhamnosidase concanavalin-like" evidence="4">
    <location>
        <begin position="340"/>
        <end position="439"/>
    </location>
</feature>
<feature type="domain" description="Bacterial alpha-L-rhamnosidase N-terminal" evidence="5">
    <location>
        <begin position="161"/>
        <end position="331"/>
    </location>
</feature>
<dbReference type="SUPFAM" id="SSF48208">
    <property type="entry name" value="Six-hairpin glycosidases"/>
    <property type="match status" value="1"/>
</dbReference>
<dbReference type="GO" id="GO:0030596">
    <property type="term" value="F:alpha-L-rhamnosidase activity"/>
    <property type="evidence" value="ECO:0007669"/>
    <property type="project" value="UniProtKB-EC"/>
</dbReference>
<comment type="caution">
    <text evidence="8">The sequence shown here is derived from an EMBL/GenBank/DDBJ whole genome shotgun (WGS) entry which is preliminary data.</text>
</comment>
<dbReference type="InterPro" id="IPR013783">
    <property type="entry name" value="Ig-like_fold"/>
</dbReference>
<reference evidence="9" key="1">
    <citation type="submission" date="2018-12" db="EMBL/GenBank/DDBJ databases">
        <title>Tengunoibacter tsumagoiensis gen. nov., sp. nov., Dictyobacter kobayashii sp. nov., D. alpinus sp. nov., and D. joshuensis sp. nov. and description of Dictyobacteraceae fam. nov. within the order Ktedonobacterales isolated from Tengu-no-mugimeshi.</title>
        <authorList>
            <person name="Wang C.M."/>
            <person name="Zheng Y."/>
            <person name="Sakai Y."/>
            <person name="Toyoda A."/>
            <person name="Minakuchi Y."/>
            <person name="Abe K."/>
            <person name="Yokota A."/>
            <person name="Yabe S."/>
        </authorList>
    </citation>
    <scope>NUCLEOTIDE SEQUENCE [LARGE SCALE GENOMIC DNA]</scope>
    <source>
        <strain evidence="9">Uno16</strain>
    </source>
</reference>
<dbReference type="InterPro" id="IPR035398">
    <property type="entry name" value="Bac_rhamnosid_C"/>
</dbReference>
<feature type="domain" description="Alpha-L-rhamnosidase C-terminal" evidence="7">
    <location>
        <begin position="792"/>
        <end position="865"/>
    </location>
</feature>
<dbReference type="AlphaFoldDB" id="A0A402BGH6"/>
<evidence type="ECO:0000259" key="6">
    <source>
        <dbReference type="Pfam" id="PF17389"/>
    </source>
</evidence>
<dbReference type="Pfam" id="PF25788">
    <property type="entry name" value="Ig_Rha78A_N"/>
    <property type="match status" value="1"/>
</dbReference>
<proteinExistence type="predicted"/>
<dbReference type="Gene3D" id="2.60.40.10">
    <property type="entry name" value="Immunoglobulins"/>
    <property type="match status" value="1"/>
</dbReference>
<dbReference type="GO" id="GO:0005975">
    <property type="term" value="P:carbohydrate metabolic process"/>
    <property type="evidence" value="ECO:0007669"/>
    <property type="project" value="InterPro"/>
</dbReference>
<accession>A0A402BGH6</accession>
<dbReference type="InterPro" id="IPR008902">
    <property type="entry name" value="Rhamnosid_concanavalin"/>
</dbReference>
<dbReference type="InterPro" id="IPR016007">
    <property type="entry name" value="Alpha_rhamnosid"/>
</dbReference>
<gene>
    <name evidence="8" type="ORF">KDA_58460</name>
</gene>
<dbReference type="Proteomes" id="UP000287171">
    <property type="component" value="Unassembled WGS sequence"/>
</dbReference>
<evidence type="ECO:0000313" key="9">
    <source>
        <dbReference type="Proteomes" id="UP000287171"/>
    </source>
</evidence>
<dbReference type="Pfam" id="PF08531">
    <property type="entry name" value="Bac_rhamnosid_N"/>
    <property type="match status" value="1"/>
</dbReference>
<protein>
    <recommendedName>
        <fullName evidence="2">alpha-L-rhamnosidase</fullName>
        <ecNumber evidence="2">3.2.1.40</ecNumber>
    </recommendedName>
</protein>
<dbReference type="OrthoDB" id="9761045at2"/>
<dbReference type="InterPro" id="IPR013737">
    <property type="entry name" value="Bac_rhamnosid_N"/>
</dbReference>
<dbReference type="Gene3D" id="2.60.420.10">
    <property type="entry name" value="Maltose phosphorylase, domain 3"/>
    <property type="match status" value="1"/>
</dbReference>
<evidence type="ECO:0000256" key="2">
    <source>
        <dbReference type="ARBA" id="ARBA00012652"/>
    </source>
</evidence>
<name>A0A402BGH6_9CHLR</name>
<evidence type="ECO:0000256" key="3">
    <source>
        <dbReference type="ARBA" id="ARBA00022801"/>
    </source>
</evidence>
<dbReference type="InterPro" id="IPR008928">
    <property type="entry name" value="6-hairpin_glycosidase_sf"/>
</dbReference>
<evidence type="ECO:0000259" key="4">
    <source>
        <dbReference type="Pfam" id="PF05592"/>
    </source>
</evidence>
<dbReference type="PIRSF" id="PIRSF010631">
    <property type="entry name" value="A-rhamnsds"/>
    <property type="match status" value="1"/>
</dbReference>
<sequence length="880" mass="97124">MSEFSQTQTSQEANSHPLSSHLSITAIHFEHLRDALGIGTEQPRISWITTASVTGWQQAGYEIEAYDPAGQVIGQTGHITSTQSVLLPWPFAPLTSRARVSIRVRVWGENNEASDWSPLTTVEAGLLHAEDWSAQFVTPEKEEDTSHVSSLVRRSFKLRGAIAQARLYISALGVYEAWLNGAVVGDHVLAPGWTSYRHRLRYQTFDVTNLLQEGDNTLGAILGDGWYRGRLGFGGGQQNIYGEHVALLAQLEVIYTDGSSERIISDENWRSAASPIIASNIYDGETYDARLELAGWSEADFHDQGWSNVRPLDWDFNTLIAPSGPPIRRIELISPVAITTTPSGRTLIDFGQNLVGRLRITVQGERGQTITLRHAEVLENGELCTRPLRAAKATDHYILHGTGSEVWEPRFTFHGFRYAEVEGWPGTPDPDAIRAVVCHSDLERTGWFECSDPLINQLHANIVWSMRGNFLDVPTDCPQRDERLGWTGDIQIFAPTACFLYASAGFLSSWLADLAAEQSPDGNVPFVIPNVLEGQNPPATAWGDATVIVPWVLYQRYGDSDILTRQFASMRAWVDLLARISGEKYLWDYGFQFGDWLDPIAPPDNPGAARTSPYVIATIYFAHSAELLGRAAGIIGRTEEEAHYLGLADHVRTAFAREYVTPNGRVISDSTTAYALALQFGLLPDAEQRQHAGERLAEVVRKDQYRISTGFVGTPLVCDALCSVGAYDDAFKLLTQRECPSWLYPVTMGATTIWERWDSMLPDGSINPGEMTSFNHYALGAIADWLHRTVAGLEPAAPGYRQLTIAPHPGGGLTYARARHQTPYGMAASSWQIQDGQIEISVEVPASTSATVILPGKQAETIQVASGTHRWTYPYQPATS</sequence>
<comment type="catalytic activity">
    <reaction evidence="1">
        <text>Hydrolysis of terminal non-reducing alpha-L-rhamnose residues in alpha-L-rhamnosides.</text>
        <dbReference type="EC" id="3.2.1.40"/>
    </reaction>
</comment>